<keyword evidence="2" id="KW-0378">Hydrolase</keyword>
<protein>
    <submittedName>
        <fullName evidence="8">ATP-dependent helicase HrpB</fullName>
    </submittedName>
</protein>
<evidence type="ECO:0000313" key="8">
    <source>
        <dbReference type="EMBL" id="MEF2155187.1"/>
    </source>
</evidence>
<dbReference type="SMART" id="SM00847">
    <property type="entry name" value="HA2"/>
    <property type="match status" value="1"/>
</dbReference>
<evidence type="ECO:0000256" key="5">
    <source>
        <dbReference type="SAM" id="MobiDB-lite"/>
    </source>
</evidence>
<evidence type="ECO:0000256" key="3">
    <source>
        <dbReference type="ARBA" id="ARBA00022806"/>
    </source>
</evidence>
<evidence type="ECO:0000259" key="7">
    <source>
        <dbReference type="PROSITE" id="PS51194"/>
    </source>
</evidence>
<dbReference type="InterPro" id="IPR049614">
    <property type="entry name" value="HrpB_DEXH"/>
</dbReference>
<dbReference type="InterPro" id="IPR013689">
    <property type="entry name" value="RNA_helicase_ATP-dep_HrpB_C"/>
</dbReference>
<name>A0ABU7UX74_9GAMM</name>
<dbReference type="PROSITE" id="PS51192">
    <property type="entry name" value="HELICASE_ATP_BIND_1"/>
    <property type="match status" value="1"/>
</dbReference>
<dbReference type="CDD" id="cd18791">
    <property type="entry name" value="SF2_C_RHA"/>
    <property type="match status" value="1"/>
</dbReference>
<dbReference type="Pfam" id="PF08482">
    <property type="entry name" value="HrpB_C"/>
    <property type="match status" value="1"/>
</dbReference>
<evidence type="ECO:0000259" key="6">
    <source>
        <dbReference type="PROSITE" id="PS51192"/>
    </source>
</evidence>
<gene>
    <name evidence="8" type="primary">hrpB</name>
    <name evidence="8" type="ORF">V3390_02930</name>
</gene>
<reference evidence="8 9" key="1">
    <citation type="submission" date="2024-01" db="EMBL/GenBank/DDBJ databases">
        <title>Novel species of the genus Luteimonas isolated from rivers.</title>
        <authorList>
            <person name="Lu H."/>
        </authorList>
    </citation>
    <scope>NUCLEOTIDE SEQUENCE [LARGE SCALE GENOMIC DNA]</scope>
    <source>
        <strain evidence="8 9">FXH3W</strain>
    </source>
</reference>
<dbReference type="SMART" id="SM00487">
    <property type="entry name" value="DEXDc"/>
    <property type="match status" value="1"/>
</dbReference>
<dbReference type="Pfam" id="PF00271">
    <property type="entry name" value="Helicase_C"/>
    <property type="match status" value="1"/>
</dbReference>
<evidence type="ECO:0000313" key="9">
    <source>
        <dbReference type="Proteomes" id="UP001356170"/>
    </source>
</evidence>
<evidence type="ECO:0000256" key="1">
    <source>
        <dbReference type="ARBA" id="ARBA00022741"/>
    </source>
</evidence>
<dbReference type="InterPro" id="IPR027417">
    <property type="entry name" value="P-loop_NTPase"/>
</dbReference>
<feature type="region of interest" description="Disordered" evidence="5">
    <location>
        <begin position="794"/>
        <end position="825"/>
    </location>
</feature>
<sequence length="825" mass="92444">MTDAALPIDAVLPELLDTLRTHPRVILQAEPGAGKTTRVPLAVLESGLVEGTILMLEPRRVAARNAATFMAAQLGEPVGETVGYRIRFENRISARTRIEVLTQGLLTRRLQDDPELAGVGMIIFDEFHERQLASDLGLALALDVQDGLRDDLKLLVMSATLELQSLGAFLDAPVVESEGRGYPVTVEHVAGGRDERTEQLVVRTVRQASTKHPGDILVFLPGTGLIRRLQQSLSDLHTVALHGDLPVDAQSAVLNPPEDTPQRIILATNVAESSVTIPRVRTVIDTGLANEPRFEPTTGLSALRTVPISQASATQRSGRAGRTAPGHAYRLWPSSQRLEPQRRAEITQVDLSSLALELAAWGSTDLRFLDSPSQPMLAAAREQLRGLGFLDAHDHLTDDGRRALQLGLPPRQARLVLNADRHADIASVLALLESRTARHSDDLVRLYREWLANPKGRDWAAAARLREQWQRRLPSRGAPNPDNLALTLVEGYLDRVAHRSDRDPLRYQLFNGQTAVLHPETDLRGHEWLVVAELEHDRPHARIRAAAPITESILRERFADHWRRETVAEFDPRTEAMHAYQVERFGRIETERKSAGAADPEQTAQALVRYVQAQGMASLPLADRTQEWLTRVRCARHWLPERTADWPSMDSAALLADPGWLLPVVRGKSRLRNIDPEAIDNALRNLLPWDARRQLDEWCPRRITVPSGMERGIEYAFDEQWRNAEGETVTHAHPPVLAVKLQELFGLKETPRIADGRIPLTLHLLSPGGKPLQVTTDLRSFWSQTYPEVRREMKGRYPRHPWPDDPDSFEPTHKTTRRLQESRKS</sequence>
<dbReference type="PANTHER" id="PTHR43519">
    <property type="entry name" value="ATP-DEPENDENT RNA HELICASE HRPB"/>
    <property type="match status" value="1"/>
</dbReference>
<evidence type="ECO:0000256" key="2">
    <source>
        <dbReference type="ARBA" id="ARBA00022801"/>
    </source>
</evidence>
<accession>A0ABU7UX74</accession>
<proteinExistence type="predicted"/>
<keyword evidence="4" id="KW-0067">ATP-binding</keyword>
<dbReference type="InterPro" id="IPR001650">
    <property type="entry name" value="Helicase_C-like"/>
</dbReference>
<dbReference type="GO" id="GO:0004386">
    <property type="term" value="F:helicase activity"/>
    <property type="evidence" value="ECO:0007669"/>
    <property type="project" value="UniProtKB-KW"/>
</dbReference>
<comment type="caution">
    <text evidence="8">The sequence shown here is derived from an EMBL/GenBank/DDBJ whole genome shotgun (WGS) entry which is preliminary data.</text>
</comment>
<dbReference type="Gene3D" id="1.20.120.1080">
    <property type="match status" value="1"/>
</dbReference>
<dbReference type="InterPro" id="IPR014001">
    <property type="entry name" value="Helicase_ATP-bd"/>
</dbReference>
<dbReference type="InterPro" id="IPR011545">
    <property type="entry name" value="DEAD/DEAH_box_helicase_dom"/>
</dbReference>
<dbReference type="Pfam" id="PF00270">
    <property type="entry name" value="DEAD"/>
    <property type="match status" value="1"/>
</dbReference>
<dbReference type="SUPFAM" id="SSF52540">
    <property type="entry name" value="P-loop containing nucleoside triphosphate hydrolases"/>
    <property type="match status" value="1"/>
</dbReference>
<dbReference type="Gene3D" id="3.40.50.300">
    <property type="entry name" value="P-loop containing nucleotide triphosphate hydrolases"/>
    <property type="match status" value="2"/>
</dbReference>
<dbReference type="EMBL" id="JAZHBO010000001">
    <property type="protein sequence ID" value="MEF2155187.1"/>
    <property type="molecule type" value="Genomic_DNA"/>
</dbReference>
<keyword evidence="1" id="KW-0547">Nucleotide-binding</keyword>
<dbReference type="InterPro" id="IPR007502">
    <property type="entry name" value="Helicase-assoc_dom"/>
</dbReference>
<dbReference type="PANTHER" id="PTHR43519:SF1">
    <property type="entry name" value="ATP-DEPENDENT RNA HELICASE HRPB"/>
    <property type="match status" value="1"/>
</dbReference>
<dbReference type="SMART" id="SM00490">
    <property type="entry name" value="HELICc"/>
    <property type="match status" value="1"/>
</dbReference>
<dbReference type="RefSeq" id="WP_331703285.1">
    <property type="nucleotide sequence ID" value="NZ_JAZHBO010000001.1"/>
</dbReference>
<dbReference type="PIRSF" id="PIRSF005496">
    <property type="entry name" value="ATP_hel_hrpB"/>
    <property type="match status" value="1"/>
</dbReference>
<dbReference type="CDD" id="cd17990">
    <property type="entry name" value="DEXHc_HrpB"/>
    <property type="match status" value="1"/>
</dbReference>
<dbReference type="Proteomes" id="UP001356170">
    <property type="component" value="Unassembled WGS sequence"/>
</dbReference>
<keyword evidence="3 8" id="KW-0347">Helicase</keyword>
<feature type="domain" description="Helicase C-terminal" evidence="7">
    <location>
        <begin position="196"/>
        <end position="362"/>
    </location>
</feature>
<organism evidence="8 9">
    <name type="scientific">Aquilutibacter rugosus</name>
    <dbReference type="NCBI Taxonomy" id="3115820"/>
    <lineage>
        <taxon>Bacteria</taxon>
        <taxon>Pseudomonadati</taxon>
        <taxon>Pseudomonadota</taxon>
        <taxon>Gammaproteobacteria</taxon>
        <taxon>Lysobacterales</taxon>
        <taxon>Lysobacteraceae</taxon>
        <taxon>Aquilutibacter</taxon>
    </lineage>
</organism>
<dbReference type="NCBIfam" id="TIGR01970">
    <property type="entry name" value="DEAH_box_HrpB"/>
    <property type="match status" value="1"/>
</dbReference>
<keyword evidence="9" id="KW-1185">Reference proteome</keyword>
<dbReference type="PROSITE" id="PS51194">
    <property type="entry name" value="HELICASE_CTER"/>
    <property type="match status" value="1"/>
</dbReference>
<feature type="compositionally biased region" description="Basic and acidic residues" evidence="5">
    <location>
        <begin position="810"/>
        <end position="825"/>
    </location>
</feature>
<evidence type="ECO:0000256" key="4">
    <source>
        <dbReference type="ARBA" id="ARBA00022840"/>
    </source>
</evidence>
<feature type="domain" description="Helicase ATP-binding" evidence="6">
    <location>
        <begin position="16"/>
        <end position="179"/>
    </location>
</feature>
<dbReference type="InterPro" id="IPR010225">
    <property type="entry name" value="HrpB"/>
</dbReference>